<dbReference type="GO" id="GO:0009073">
    <property type="term" value="P:aromatic amino acid family biosynthetic process"/>
    <property type="evidence" value="ECO:0007669"/>
    <property type="project" value="UniProtKB-KW"/>
</dbReference>
<dbReference type="EC" id="2.7.1.71" evidence="7"/>
<dbReference type="RefSeq" id="WP_097054331.1">
    <property type="nucleotide sequence ID" value="NZ_OCMF01000001.1"/>
</dbReference>
<dbReference type="GO" id="GO:0000287">
    <property type="term" value="F:magnesium ion binding"/>
    <property type="evidence" value="ECO:0007669"/>
    <property type="project" value="UniProtKB-UniRule"/>
</dbReference>
<dbReference type="PANTHER" id="PTHR21087">
    <property type="entry name" value="SHIKIMATE KINASE"/>
    <property type="match status" value="1"/>
</dbReference>
<dbReference type="GO" id="GO:0005524">
    <property type="term" value="F:ATP binding"/>
    <property type="evidence" value="ECO:0007669"/>
    <property type="project" value="UniProtKB-UniRule"/>
</dbReference>
<keyword evidence="4 7" id="KW-0418">Kinase</keyword>
<dbReference type="OrthoDB" id="9800332at2"/>
<keyword evidence="9" id="KW-1185">Reference proteome</keyword>
<keyword evidence="3 7" id="KW-0547">Nucleotide-binding</keyword>
<dbReference type="Proteomes" id="UP000219193">
    <property type="component" value="Unassembled WGS sequence"/>
</dbReference>
<dbReference type="EMBL" id="OCMF01000001">
    <property type="protein sequence ID" value="SOC78512.1"/>
    <property type="molecule type" value="Genomic_DNA"/>
</dbReference>
<feature type="binding site" evidence="7">
    <location>
        <position position="32"/>
    </location>
    <ligand>
        <name>substrate</name>
    </ligand>
</feature>
<dbReference type="AlphaFoldDB" id="A0A285WZL8"/>
<evidence type="ECO:0000256" key="7">
    <source>
        <dbReference type="HAMAP-Rule" id="MF_00109"/>
    </source>
</evidence>
<comment type="similarity">
    <text evidence="7">Belongs to the shikimate kinase family.</text>
</comment>
<dbReference type="GO" id="GO:0009423">
    <property type="term" value="P:chorismate biosynthetic process"/>
    <property type="evidence" value="ECO:0007669"/>
    <property type="project" value="UniProtKB-UniRule"/>
</dbReference>
<comment type="function">
    <text evidence="7">Catalyzes the specific phosphorylation of the 3-hydroxyl group of shikimic acid using ATP as a cosubstrate.</text>
</comment>
<dbReference type="CDD" id="cd00464">
    <property type="entry name" value="SK"/>
    <property type="match status" value="1"/>
</dbReference>
<evidence type="ECO:0000256" key="2">
    <source>
        <dbReference type="ARBA" id="ARBA00022679"/>
    </source>
</evidence>
<sequence>MKIILAGYMGSGKSVVGQELSGKMDLKFLDLDAEIRKQENLTIAEIFAEKGEIYFRRKEARVLEYLLEQEESFILALGGGTPCYGKNLQLIKNSAGATLIYLKTGLLQLKQRLLSEREHRPLIKDLGSPEVLEDFIRKHLFERTFYYNQSDLIISTDDKSVLEITSEIVDKLN</sequence>
<dbReference type="PRINTS" id="PR01100">
    <property type="entry name" value="SHIKIMTKNASE"/>
</dbReference>
<evidence type="ECO:0000313" key="9">
    <source>
        <dbReference type="Proteomes" id="UP000219193"/>
    </source>
</evidence>
<dbReference type="GO" id="GO:0004765">
    <property type="term" value="F:shikimate kinase activity"/>
    <property type="evidence" value="ECO:0007669"/>
    <property type="project" value="UniProtKB-UniRule"/>
</dbReference>
<evidence type="ECO:0000256" key="6">
    <source>
        <dbReference type="ARBA" id="ARBA00023141"/>
    </source>
</evidence>
<feature type="binding site" evidence="7">
    <location>
        <position position="14"/>
    </location>
    <ligand>
        <name>Mg(2+)</name>
        <dbReference type="ChEBI" id="CHEBI:18420"/>
    </ligand>
</feature>
<keyword evidence="5 7" id="KW-0067">ATP-binding</keyword>
<evidence type="ECO:0000313" key="8">
    <source>
        <dbReference type="EMBL" id="SOC78512.1"/>
    </source>
</evidence>
<comment type="pathway">
    <text evidence="7">Metabolic intermediate biosynthesis; chorismate biosynthesis; chorismate from D-erythrose 4-phosphate and phosphoenolpyruvate: step 5/7.</text>
</comment>
<dbReference type="PANTHER" id="PTHR21087:SF16">
    <property type="entry name" value="SHIKIMATE KINASE 1, CHLOROPLASTIC"/>
    <property type="match status" value="1"/>
</dbReference>
<keyword evidence="2 7" id="KW-0808">Transferase</keyword>
<comment type="subunit">
    <text evidence="7">Monomer.</text>
</comment>
<feature type="binding site" evidence="7">
    <location>
        <position position="56"/>
    </location>
    <ligand>
        <name>substrate</name>
    </ligand>
</feature>
<feature type="binding site" evidence="7">
    <location>
        <begin position="10"/>
        <end position="15"/>
    </location>
    <ligand>
        <name>ATP</name>
        <dbReference type="ChEBI" id="CHEBI:30616"/>
    </ligand>
</feature>
<evidence type="ECO:0000256" key="1">
    <source>
        <dbReference type="ARBA" id="ARBA00022605"/>
    </source>
</evidence>
<dbReference type="UniPathway" id="UPA00053">
    <property type="reaction ID" value="UER00088"/>
</dbReference>
<dbReference type="InterPro" id="IPR000623">
    <property type="entry name" value="Shikimate_kinase/TSH1"/>
</dbReference>
<gene>
    <name evidence="7" type="primary">aroK</name>
    <name evidence="8" type="ORF">SAMN06296241_0019</name>
</gene>
<evidence type="ECO:0000256" key="5">
    <source>
        <dbReference type="ARBA" id="ARBA00022840"/>
    </source>
</evidence>
<feature type="binding site" evidence="7">
    <location>
        <position position="79"/>
    </location>
    <ligand>
        <name>substrate</name>
    </ligand>
</feature>
<keyword evidence="1 7" id="KW-0028">Amino-acid biosynthesis</keyword>
<feature type="binding site" evidence="7">
    <location>
        <position position="143"/>
    </location>
    <ligand>
        <name>substrate</name>
    </ligand>
</feature>
<dbReference type="Gene3D" id="3.40.50.300">
    <property type="entry name" value="P-loop containing nucleotide triphosphate hydrolases"/>
    <property type="match status" value="1"/>
</dbReference>
<evidence type="ECO:0000256" key="4">
    <source>
        <dbReference type="ARBA" id="ARBA00022777"/>
    </source>
</evidence>
<keyword evidence="6 7" id="KW-0057">Aromatic amino acid biosynthesis</keyword>
<accession>A0A285WZL8</accession>
<comment type="subcellular location">
    <subcellularLocation>
        <location evidence="7">Cytoplasm</location>
    </subcellularLocation>
</comment>
<feature type="binding site" evidence="7">
    <location>
        <position position="120"/>
    </location>
    <ligand>
        <name>ATP</name>
        <dbReference type="ChEBI" id="CHEBI:30616"/>
    </ligand>
</feature>
<dbReference type="InterPro" id="IPR031322">
    <property type="entry name" value="Shikimate/glucono_kinase"/>
</dbReference>
<keyword evidence="7" id="KW-0963">Cytoplasm</keyword>
<comment type="caution">
    <text evidence="7">Lacks conserved residue(s) required for the propagation of feature annotation.</text>
</comment>
<proteinExistence type="inferred from homology"/>
<organism evidence="8 9">
    <name type="scientific">Salinimicrobium sediminis</name>
    <dbReference type="NCBI Taxonomy" id="1343891"/>
    <lineage>
        <taxon>Bacteria</taxon>
        <taxon>Pseudomonadati</taxon>
        <taxon>Bacteroidota</taxon>
        <taxon>Flavobacteriia</taxon>
        <taxon>Flavobacteriales</taxon>
        <taxon>Flavobacteriaceae</taxon>
        <taxon>Salinimicrobium</taxon>
    </lineage>
</organism>
<dbReference type="GO" id="GO:0008652">
    <property type="term" value="P:amino acid biosynthetic process"/>
    <property type="evidence" value="ECO:0007669"/>
    <property type="project" value="UniProtKB-KW"/>
</dbReference>
<protein>
    <recommendedName>
        <fullName evidence="7">Shikimate kinase</fullName>
        <shortName evidence="7">SK</shortName>
        <ecNumber evidence="7">2.7.1.71</ecNumber>
    </recommendedName>
</protein>
<keyword evidence="7" id="KW-0460">Magnesium</keyword>
<dbReference type="GO" id="GO:0005829">
    <property type="term" value="C:cytosol"/>
    <property type="evidence" value="ECO:0007669"/>
    <property type="project" value="TreeGrafter"/>
</dbReference>
<name>A0A285WZL8_9FLAO</name>
<keyword evidence="7" id="KW-0479">Metal-binding</keyword>
<dbReference type="HAMAP" id="MF_00109">
    <property type="entry name" value="Shikimate_kinase"/>
    <property type="match status" value="1"/>
</dbReference>
<dbReference type="Pfam" id="PF01202">
    <property type="entry name" value="SKI"/>
    <property type="match status" value="1"/>
</dbReference>
<reference evidence="9" key="1">
    <citation type="submission" date="2017-09" db="EMBL/GenBank/DDBJ databases">
        <authorList>
            <person name="Varghese N."/>
            <person name="Submissions S."/>
        </authorList>
    </citation>
    <scope>NUCLEOTIDE SEQUENCE [LARGE SCALE GENOMIC DNA]</scope>
    <source>
        <strain evidence="9">CGMCC 1.12641</strain>
    </source>
</reference>
<comment type="catalytic activity">
    <reaction evidence="7">
        <text>shikimate + ATP = 3-phosphoshikimate + ADP + H(+)</text>
        <dbReference type="Rhea" id="RHEA:13121"/>
        <dbReference type="ChEBI" id="CHEBI:15378"/>
        <dbReference type="ChEBI" id="CHEBI:30616"/>
        <dbReference type="ChEBI" id="CHEBI:36208"/>
        <dbReference type="ChEBI" id="CHEBI:145989"/>
        <dbReference type="ChEBI" id="CHEBI:456216"/>
        <dbReference type="EC" id="2.7.1.71"/>
    </reaction>
</comment>
<dbReference type="InterPro" id="IPR027417">
    <property type="entry name" value="P-loop_NTPase"/>
</dbReference>
<evidence type="ECO:0000256" key="3">
    <source>
        <dbReference type="ARBA" id="ARBA00022741"/>
    </source>
</evidence>
<comment type="cofactor">
    <cofactor evidence="7">
        <name>Mg(2+)</name>
        <dbReference type="ChEBI" id="CHEBI:18420"/>
    </cofactor>
    <text evidence="7">Binds 1 Mg(2+) ion per subunit.</text>
</comment>
<dbReference type="SUPFAM" id="SSF52540">
    <property type="entry name" value="P-loop containing nucleoside triphosphate hydrolases"/>
    <property type="match status" value="1"/>
</dbReference>